<dbReference type="EMBL" id="JAIZPD010000010">
    <property type="protein sequence ID" value="KAH0960342.1"/>
    <property type="molecule type" value="Genomic_DNA"/>
</dbReference>
<dbReference type="InterPro" id="IPR037171">
    <property type="entry name" value="NagB/RpiA_transferase-like"/>
</dbReference>
<name>A0A9P8MWA1_9HYPO</name>
<keyword evidence="10" id="KW-1185">Reference proteome</keyword>
<comment type="caution">
    <text evidence="9">The sequence shown here is derived from an EMBL/GenBank/DDBJ whole genome shotgun (WGS) entry which is preliminary data.</text>
</comment>
<dbReference type="OrthoDB" id="1555531at2759"/>
<dbReference type="GO" id="GO:0004751">
    <property type="term" value="F:ribose-5-phosphate isomerase activity"/>
    <property type="evidence" value="ECO:0007669"/>
    <property type="project" value="UniProtKB-EC"/>
</dbReference>
<comment type="pathway">
    <text evidence="2">Carbohydrate degradation; pentose phosphate pathway; D-ribose 5-phosphate from D-ribulose 5-phosphate (non-oxidative stage): step 1/1.</text>
</comment>
<dbReference type="PANTHER" id="PTHR11934">
    <property type="entry name" value="RIBOSE-5-PHOSPHATE ISOMERASE"/>
    <property type="match status" value="1"/>
</dbReference>
<evidence type="ECO:0000256" key="6">
    <source>
        <dbReference type="ARBA" id="ARBA00023235"/>
    </source>
</evidence>
<dbReference type="EC" id="5.3.1.6" evidence="4"/>
<reference evidence="9" key="1">
    <citation type="submission" date="2021-09" db="EMBL/GenBank/DDBJ databases">
        <title>A high-quality genome of the endoparasitic fungus Hirsutella rhossiliensis with a comparison of Hirsutella genomes reveals transposable elements contributing to genome size variation.</title>
        <authorList>
            <person name="Lin R."/>
            <person name="Jiao Y."/>
            <person name="Sun X."/>
            <person name="Ling J."/>
            <person name="Xie B."/>
            <person name="Cheng X."/>
        </authorList>
    </citation>
    <scope>NUCLEOTIDE SEQUENCE</scope>
    <source>
        <strain evidence="9">HR02</strain>
    </source>
</reference>
<accession>A0A9P8MWA1</accession>
<dbReference type="RefSeq" id="XP_044717855.1">
    <property type="nucleotide sequence ID" value="XM_044866968.1"/>
</dbReference>
<dbReference type="CDD" id="cd01398">
    <property type="entry name" value="RPI_A"/>
    <property type="match status" value="1"/>
</dbReference>
<evidence type="ECO:0000256" key="7">
    <source>
        <dbReference type="ARBA" id="ARBA00029734"/>
    </source>
</evidence>
<evidence type="ECO:0000313" key="9">
    <source>
        <dbReference type="EMBL" id="KAH0960342.1"/>
    </source>
</evidence>
<evidence type="ECO:0000256" key="2">
    <source>
        <dbReference type="ARBA" id="ARBA00004988"/>
    </source>
</evidence>
<organism evidence="9 10">
    <name type="scientific">Hirsutella rhossiliensis</name>
    <dbReference type="NCBI Taxonomy" id="111463"/>
    <lineage>
        <taxon>Eukaryota</taxon>
        <taxon>Fungi</taxon>
        <taxon>Dikarya</taxon>
        <taxon>Ascomycota</taxon>
        <taxon>Pezizomycotina</taxon>
        <taxon>Sordariomycetes</taxon>
        <taxon>Hypocreomycetidae</taxon>
        <taxon>Hypocreales</taxon>
        <taxon>Ophiocordycipitaceae</taxon>
        <taxon>Hirsutella</taxon>
    </lineage>
</organism>
<evidence type="ECO:0000256" key="3">
    <source>
        <dbReference type="ARBA" id="ARBA00008088"/>
    </source>
</evidence>
<evidence type="ECO:0000256" key="1">
    <source>
        <dbReference type="ARBA" id="ARBA00001713"/>
    </source>
</evidence>
<sequence>MSAADLIESAKRLAAFQAVDEHLSSSSKYVGIGSGSTVVYVVEAIVAKGPAFYSGMTFIPTGSQSKGLIRHAGLALCNLDERPVVGGRPVALDVAFDGADEVDEDLNLIKGGGACLFQEKLVAISASKFVAVADSRKQSPRLCIKWKAIPIEVLPIAAPDVLTRLQAMGSPNAAIRSGLPNKAGECVTDNGMWIIDAPFPPLLLPKDLTANVEGQGEGGLWEINLLADRLLKIPGVIEIGLFHGFNGEQAAILGKGPGAQKPVAAYFGMPSGEVQVQQAAKGSINKSSY</sequence>
<evidence type="ECO:0000313" key="10">
    <source>
        <dbReference type="Proteomes" id="UP000824596"/>
    </source>
</evidence>
<dbReference type="PANTHER" id="PTHR11934:SF0">
    <property type="entry name" value="RIBOSE-5-PHOSPHATE ISOMERASE"/>
    <property type="match status" value="1"/>
</dbReference>
<dbReference type="GO" id="GO:0009052">
    <property type="term" value="P:pentose-phosphate shunt, non-oxidative branch"/>
    <property type="evidence" value="ECO:0007669"/>
    <property type="project" value="InterPro"/>
</dbReference>
<dbReference type="GeneID" id="68357626"/>
<dbReference type="Gene3D" id="3.30.70.260">
    <property type="match status" value="1"/>
</dbReference>
<dbReference type="InterPro" id="IPR004788">
    <property type="entry name" value="Ribose5P_isomerase_type_A"/>
</dbReference>
<protein>
    <recommendedName>
        <fullName evidence="5">Ribose-5-phosphate isomerase</fullName>
        <ecNumber evidence="4">5.3.1.6</ecNumber>
    </recommendedName>
    <alternativeName>
        <fullName evidence="8">D-ribose-5-phosphate ketol-isomerase</fullName>
    </alternativeName>
    <alternativeName>
        <fullName evidence="7">Phosphoriboisomerase</fullName>
    </alternativeName>
</protein>
<dbReference type="Pfam" id="PF06026">
    <property type="entry name" value="Rib_5-P_isom_A"/>
    <property type="match status" value="1"/>
</dbReference>
<evidence type="ECO:0000256" key="8">
    <source>
        <dbReference type="ARBA" id="ARBA00032273"/>
    </source>
</evidence>
<dbReference type="NCBIfam" id="TIGR00021">
    <property type="entry name" value="rpiA"/>
    <property type="match status" value="1"/>
</dbReference>
<evidence type="ECO:0000256" key="5">
    <source>
        <dbReference type="ARBA" id="ARBA00019150"/>
    </source>
</evidence>
<keyword evidence="6 9" id="KW-0413">Isomerase</keyword>
<comment type="catalytic activity">
    <reaction evidence="1">
        <text>aldehydo-D-ribose 5-phosphate = D-ribulose 5-phosphate</text>
        <dbReference type="Rhea" id="RHEA:14657"/>
        <dbReference type="ChEBI" id="CHEBI:58121"/>
        <dbReference type="ChEBI" id="CHEBI:58273"/>
        <dbReference type="EC" id="5.3.1.6"/>
    </reaction>
</comment>
<comment type="similarity">
    <text evidence="3">Belongs to the ribose 5-phosphate isomerase family.</text>
</comment>
<gene>
    <name evidence="9" type="ORF">HRG_08497</name>
</gene>
<dbReference type="Gene3D" id="3.40.50.1360">
    <property type="match status" value="1"/>
</dbReference>
<dbReference type="SUPFAM" id="SSF100950">
    <property type="entry name" value="NagB/RpiA/CoA transferase-like"/>
    <property type="match status" value="1"/>
</dbReference>
<dbReference type="GO" id="GO:0005737">
    <property type="term" value="C:cytoplasm"/>
    <property type="evidence" value="ECO:0007669"/>
    <property type="project" value="TreeGrafter"/>
</dbReference>
<dbReference type="SUPFAM" id="SSF75445">
    <property type="entry name" value="D-ribose-5-phosphate isomerase (RpiA), lid domain"/>
    <property type="match status" value="1"/>
</dbReference>
<proteinExistence type="inferred from homology"/>
<dbReference type="FunFam" id="3.40.50.1360:FF:000014">
    <property type="entry name" value="Ribose 5-phosphate isomerase"/>
    <property type="match status" value="1"/>
</dbReference>
<dbReference type="GO" id="GO:0006014">
    <property type="term" value="P:D-ribose metabolic process"/>
    <property type="evidence" value="ECO:0007669"/>
    <property type="project" value="TreeGrafter"/>
</dbReference>
<dbReference type="AlphaFoldDB" id="A0A9P8MWA1"/>
<dbReference type="Proteomes" id="UP000824596">
    <property type="component" value="Unassembled WGS sequence"/>
</dbReference>
<evidence type="ECO:0000256" key="4">
    <source>
        <dbReference type="ARBA" id="ARBA00011959"/>
    </source>
</evidence>